<gene>
    <name evidence="1" type="ORF">A359_07370</name>
</gene>
<keyword evidence="2" id="KW-1185">Reference proteome</keyword>
<dbReference type="EMBL" id="CP003546">
    <property type="protein sequence ID" value="AFP85108.1"/>
    <property type="molecule type" value="Genomic_DNA"/>
</dbReference>
<sequence length="71" mass="7852">MILEGNNSAYGIIILDLSQSGALMKSLCYRYKKIPPKPPVSSRYQGSKYTPLSGCALRKSNKAIYPNVGHY</sequence>
<accession>J3YSB3</accession>
<dbReference type="KEGG" id="sect:A359_07370"/>
<dbReference type="HOGENOM" id="CLU_2737752_0_0_6"/>
<proteinExistence type="predicted"/>
<reference evidence="1 2" key="1">
    <citation type="journal article" date="2012" name="Mol. Biol. Evol.">
        <title>Genome reduction and co-evolution between the primary and secondary bacterial symbionts of psyllids.</title>
        <authorList>
            <person name="Sloan D.B."/>
            <person name="Moran N.A."/>
        </authorList>
    </citation>
    <scope>NUCLEOTIDE SEQUENCE [LARGE SCALE GENOMIC DNA]</scope>
    <source>
        <strain evidence="1">Ceuc_S</strain>
    </source>
</reference>
<evidence type="ECO:0000313" key="1">
    <source>
        <dbReference type="EMBL" id="AFP85108.1"/>
    </source>
</evidence>
<dbReference type="Proteomes" id="UP000003936">
    <property type="component" value="Chromosome"/>
</dbReference>
<protein>
    <submittedName>
        <fullName evidence="1">Uncharacterized protein</fullName>
    </submittedName>
</protein>
<evidence type="ECO:0000313" key="2">
    <source>
        <dbReference type="Proteomes" id="UP000003936"/>
    </source>
</evidence>
<name>J3YSB3_9ENTR</name>
<dbReference type="AlphaFoldDB" id="J3YSB3"/>
<organism evidence="1 2">
    <name type="scientific">secondary endosymbiont of Ctenarytaina eucalypti</name>
    <dbReference type="NCBI Taxonomy" id="1199245"/>
    <lineage>
        <taxon>Bacteria</taxon>
        <taxon>Pseudomonadati</taxon>
        <taxon>Pseudomonadota</taxon>
        <taxon>Gammaproteobacteria</taxon>
        <taxon>Enterobacterales</taxon>
        <taxon>Enterobacteriaceae</taxon>
        <taxon>aphid secondary symbionts</taxon>
    </lineage>
</organism>